<evidence type="ECO:0000256" key="5">
    <source>
        <dbReference type="ARBA" id="ARBA00022692"/>
    </source>
</evidence>
<accession>A0AAD7YSC3</accession>
<dbReference type="PANTHER" id="PTHR21522">
    <property type="entry name" value="PROTON CHANNEL OTOP"/>
    <property type="match status" value="1"/>
</dbReference>
<feature type="transmembrane region" description="Helical" evidence="12">
    <location>
        <begin position="578"/>
        <end position="598"/>
    </location>
</feature>
<keyword evidence="5 12" id="KW-0812">Transmembrane</keyword>
<reference evidence="13" key="1">
    <citation type="submission" date="2023-03" db="EMBL/GenBank/DDBJ databases">
        <title>Chromosome-level genomes of two armyworms, Mythimna separata and Mythimna loreyi, provide insights into the biosynthesis and reception of sex pheromones.</title>
        <authorList>
            <person name="Zhao H."/>
        </authorList>
    </citation>
    <scope>NUCLEOTIDE SEQUENCE</scope>
    <source>
        <strain evidence="13">BeijingLab</strain>
        <tissue evidence="13">Pupa</tissue>
    </source>
</reference>
<feature type="transmembrane region" description="Helical" evidence="12">
    <location>
        <begin position="246"/>
        <end position="264"/>
    </location>
</feature>
<feature type="compositionally biased region" description="Basic and acidic residues" evidence="11">
    <location>
        <begin position="106"/>
        <end position="119"/>
    </location>
</feature>
<keyword evidence="14" id="KW-1185">Reference proteome</keyword>
<keyword evidence="6" id="KW-0375">Hydrogen ion transport</keyword>
<name>A0AAD7YSC3_MYTSE</name>
<keyword evidence="9 12" id="KW-0472">Membrane</keyword>
<dbReference type="Pfam" id="PF03189">
    <property type="entry name" value="Otopetrin"/>
    <property type="match status" value="1"/>
</dbReference>
<feature type="region of interest" description="Disordered" evidence="11">
    <location>
        <begin position="167"/>
        <end position="205"/>
    </location>
</feature>
<gene>
    <name evidence="13" type="ORF">PYW07_015924</name>
</gene>
<evidence type="ECO:0000256" key="7">
    <source>
        <dbReference type="ARBA" id="ARBA00022989"/>
    </source>
</evidence>
<feature type="compositionally biased region" description="Polar residues" evidence="11">
    <location>
        <begin position="55"/>
        <end position="67"/>
    </location>
</feature>
<evidence type="ECO:0000256" key="11">
    <source>
        <dbReference type="SAM" id="MobiDB-lite"/>
    </source>
</evidence>
<dbReference type="AlphaFoldDB" id="A0AAD7YSC3"/>
<evidence type="ECO:0000256" key="12">
    <source>
        <dbReference type="SAM" id="Phobius"/>
    </source>
</evidence>
<dbReference type="InterPro" id="IPR004878">
    <property type="entry name" value="Otopetrin"/>
</dbReference>
<evidence type="ECO:0000256" key="3">
    <source>
        <dbReference type="ARBA" id="ARBA00022448"/>
    </source>
</evidence>
<evidence type="ECO:0000256" key="6">
    <source>
        <dbReference type="ARBA" id="ARBA00022781"/>
    </source>
</evidence>
<evidence type="ECO:0000313" key="14">
    <source>
        <dbReference type="Proteomes" id="UP001231518"/>
    </source>
</evidence>
<dbReference type="EMBL" id="JARGEI010000010">
    <property type="protein sequence ID" value="KAJ8724966.1"/>
    <property type="molecule type" value="Genomic_DNA"/>
</dbReference>
<protein>
    <recommendedName>
        <fullName evidence="15">Proton channel OtopLc-like</fullName>
    </recommendedName>
</protein>
<comment type="similarity">
    <text evidence="2">Belongs to the otopetrin family.</text>
</comment>
<evidence type="ECO:0000256" key="2">
    <source>
        <dbReference type="ARBA" id="ARBA00006513"/>
    </source>
</evidence>
<evidence type="ECO:0000256" key="1">
    <source>
        <dbReference type="ARBA" id="ARBA00004651"/>
    </source>
</evidence>
<feature type="transmembrane region" description="Helical" evidence="12">
    <location>
        <begin position="383"/>
        <end position="404"/>
    </location>
</feature>
<dbReference type="GO" id="GO:0015252">
    <property type="term" value="F:proton channel activity"/>
    <property type="evidence" value="ECO:0007669"/>
    <property type="project" value="InterPro"/>
</dbReference>
<feature type="transmembrane region" description="Helical" evidence="12">
    <location>
        <begin position="504"/>
        <end position="523"/>
    </location>
</feature>
<evidence type="ECO:0000256" key="10">
    <source>
        <dbReference type="ARBA" id="ARBA00023303"/>
    </source>
</evidence>
<feature type="transmembrane region" description="Helical" evidence="12">
    <location>
        <begin position="652"/>
        <end position="674"/>
    </location>
</feature>
<keyword evidence="8" id="KW-0406">Ion transport</keyword>
<feature type="transmembrane region" description="Helical" evidence="12">
    <location>
        <begin position="416"/>
        <end position="438"/>
    </location>
</feature>
<evidence type="ECO:0000313" key="13">
    <source>
        <dbReference type="EMBL" id="KAJ8724966.1"/>
    </source>
</evidence>
<comment type="subcellular location">
    <subcellularLocation>
        <location evidence="1">Cell membrane</location>
        <topology evidence="1">Multi-pass membrane protein</topology>
    </subcellularLocation>
</comment>
<dbReference type="GO" id="GO:0005886">
    <property type="term" value="C:plasma membrane"/>
    <property type="evidence" value="ECO:0007669"/>
    <property type="project" value="UniProtKB-SubCell"/>
</dbReference>
<organism evidence="13 14">
    <name type="scientific">Mythimna separata</name>
    <name type="common">Oriental armyworm</name>
    <name type="synonym">Pseudaletia separata</name>
    <dbReference type="NCBI Taxonomy" id="271217"/>
    <lineage>
        <taxon>Eukaryota</taxon>
        <taxon>Metazoa</taxon>
        <taxon>Ecdysozoa</taxon>
        <taxon>Arthropoda</taxon>
        <taxon>Hexapoda</taxon>
        <taxon>Insecta</taxon>
        <taxon>Pterygota</taxon>
        <taxon>Neoptera</taxon>
        <taxon>Endopterygota</taxon>
        <taxon>Lepidoptera</taxon>
        <taxon>Glossata</taxon>
        <taxon>Ditrysia</taxon>
        <taxon>Noctuoidea</taxon>
        <taxon>Noctuidae</taxon>
        <taxon>Noctuinae</taxon>
        <taxon>Hadenini</taxon>
        <taxon>Mythimna</taxon>
    </lineage>
</organism>
<evidence type="ECO:0008006" key="15">
    <source>
        <dbReference type="Google" id="ProtNLM"/>
    </source>
</evidence>
<feature type="region of interest" description="Disordered" evidence="11">
    <location>
        <begin position="28"/>
        <end position="154"/>
    </location>
</feature>
<evidence type="ECO:0000256" key="9">
    <source>
        <dbReference type="ARBA" id="ARBA00023136"/>
    </source>
</evidence>
<feature type="transmembrane region" description="Helical" evidence="12">
    <location>
        <begin position="750"/>
        <end position="770"/>
    </location>
</feature>
<sequence>MTDTNAAKKQVLDEIVNRGKLGDKKFHSETSLQQFGEDEGVSASEIGNGDDPGVQNASVSNGSSSEEVQGRRRTMSQPGPVAGNLVTASAARAARRRPQRNVMYHPDIERSESTNERQSPRVFNLSRGEESGSATPIGDRSSPMPYNGNLKNGDAKSLNSYRLYMPQSDQRGSATPRKRSVATMDAQSIRSVETHAPPPTSPEDNKKLTKKYMTLIISCMYAILLVTLGLVVYLGDSFVDQSISEIYSIILCTVGMVYILYLIFDITRYKKIAVRNHRIKAQHEETVMDFFRKQEEQIGSVTPGDRTPDSSMTYRMPGMPPPVLIPTKHEYCFSQGRHSGSFYLKMGAAGFALGHLVHSLLLLAVQIGQLVDEDLDNDKCVNILQVVLDVILPLYCFVQLYFIFKYSNVIILRAQGLAHFAFMHLIGSSLCFWISAIVRETILGLTLYAGSRESADYNSYYGNETIAEHDKPFDQRFIDIGNLYNPECNSSAAINSIYENFSPYLYPFNVEFNILIVAIYYIIWNNIGNCDNEDNNSDVNSNSEDNYHMCRLPTANEDNDFTSNIVIYADCHASNRGLFLGLIVMVIITGMLIIGFVFSSVGDDFVELGYLLNSCTSLGLHTLLLFSVVIAFNQLRRLDINEHPISLLDDVLLFICLPAFFMETALSLIATISFANIVKSIDFCIMVIQVLIQTPLIMDGLRRCSNSKKLRRKKPGREVLMFLLIGNVAMWIFNTFSYKSPDSLDERYEFYGKVIWTILGHISLPLIMFYRFHSSVCFADIWDSAYKPGSEH</sequence>
<comment type="caution">
    <text evidence="13">The sequence shown here is derived from an EMBL/GenBank/DDBJ whole genome shotgun (WGS) entry which is preliminary data.</text>
</comment>
<proteinExistence type="inferred from homology"/>
<dbReference type="Proteomes" id="UP001231518">
    <property type="component" value="Chromosome 7"/>
</dbReference>
<feature type="transmembrane region" description="Helical" evidence="12">
    <location>
        <begin position="610"/>
        <end position="632"/>
    </location>
</feature>
<feature type="transmembrane region" description="Helical" evidence="12">
    <location>
        <begin position="719"/>
        <end position="738"/>
    </location>
</feature>
<dbReference type="PANTHER" id="PTHR21522:SF58">
    <property type="entry name" value="AGAP000074-PA"/>
    <property type="match status" value="1"/>
</dbReference>
<evidence type="ECO:0000256" key="8">
    <source>
        <dbReference type="ARBA" id="ARBA00023065"/>
    </source>
</evidence>
<keyword evidence="10" id="KW-0407">Ion channel</keyword>
<keyword evidence="4" id="KW-1003">Cell membrane</keyword>
<feature type="transmembrane region" description="Helical" evidence="12">
    <location>
        <begin position="347"/>
        <end position="371"/>
    </location>
</feature>
<keyword evidence="3" id="KW-0813">Transport</keyword>
<keyword evidence="7 12" id="KW-1133">Transmembrane helix</keyword>
<evidence type="ECO:0000256" key="4">
    <source>
        <dbReference type="ARBA" id="ARBA00022475"/>
    </source>
</evidence>
<feature type="transmembrane region" description="Helical" evidence="12">
    <location>
        <begin position="212"/>
        <end position="234"/>
    </location>
</feature>